<sequence>MTASCSIFDSFIDWCVSPPIFLASESRYPLWNRLAPIFLIHEGN</sequence>
<dbReference type="EMBL" id="UINC01050776">
    <property type="protein sequence ID" value="SVB64144.1"/>
    <property type="molecule type" value="Genomic_DNA"/>
</dbReference>
<name>A0A382FP58_9ZZZZ</name>
<proteinExistence type="predicted"/>
<organism evidence="1">
    <name type="scientific">marine metagenome</name>
    <dbReference type="NCBI Taxonomy" id="408172"/>
    <lineage>
        <taxon>unclassified sequences</taxon>
        <taxon>metagenomes</taxon>
        <taxon>ecological metagenomes</taxon>
    </lineage>
</organism>
<reference evidence="1" key="1">
    <citation type="submission" date="2018-05" db="EMBL/GenBank/DDBJ databases">
        <authorList>
            <person name="Lanie J.A."/>
            <person name="Ng W.-L."/>
            <person name="Kazmierczak K.M."/>
            <person name="Andrzejewski T.M."/>
            <person name="Davidsen T.M."/>
            <person name="Wayne K.J."/>
            <person name="Tettelin H."/>
            <person name="Glass J.I."/>
            <person name="Rusch D."/>
            <person name="Podicherti R."/>
            <person name="Tsui H.-C.T."/>
            <person name="Winkler M.E."/>
        </authorList>
    </citation>
    <scope>NUCLEOTIDE SEQUENCE</scope>
</reference>
<protein>
    <submittedName>
        <fullName evidence="1">Uncharacterized protein</fullName>
    </submittedName>
</protein>
<accession>A0A382FP58</accession>
<dbReference type="AlphaFoldDB" id="A0A382FP58"/>
<evidence type="ECO:0000313" key="1">
    <source>
        <dbReference type="EMBL" id="SVB64144.1"/>
    </source>
</evidence>
<gene>
    <name evidence="1" type="ORF">METZ01_LOCUS216998</name>
</gene>
<feature type="non-terminal residue" evidence="1">
    <location>
        <position position="44"/>
    </location>
</feature>